<dbReference type="InterPro" id="IPR029044">
    <property type="entry name" value="Nucleotide-diphossugar_trans"/>
</dbReference>
<feature type="transmembrane region" description="Helical" evidence="2">
    <location>
        <begin position="917"/>
        <end position="938"/>
    </location>
</feature>
<dbReference type="InterPro" id="IPR050834">
    <property type="entry name" value="Glycosyltransf_2"/>
</dbReference>
<feature type="region of interest" description="Disordered" evidence="1">
    <location>
        <begin position="171"/>
        <end position="190"/>
    </location>
</feature>
<keyword evidence="2" id="KW-1133">Transmembrane helix</keyword>
<feature type="transmembrane region" description="Helical" evidence="2">
    <location>
        <begin position="876"/>
        <end position="897"/>
    </location>
</feature>
<dbReference type="EMBL" id="JAUSVM010000001">
    <property type="protein sequence ID" value="MDQ0426526.1"/>
    <property type="molecule type" value="Genomic_DNA"/>
</dbReference>
<proteinExistence type="predicted"/>
<sequence length="1222" mass="124210">MTDTLSPVDPLLTTAAVPVTTPVTAVVVTRGRTGYLTTTLRALASQTRRPMRVLLVDVAPGEDQHVGLVLDQVFATAPQPVPRLATVRAPHARTFGEAVTAGLTTLADAVDERPTPWLWLLHDDSAPAPEALARLVRTVSNAPSVAVAGCKQRTWTEPERLLEVGVRTTRSGRRHADVEPGELDQGQHDGRTDVLGVGVAGALVRRDVWDALGGTDPALGPFGDGLDLSRRARLAGHRVVVVPTAVVRHAQAAYHGLRPARGGARDGDGPAPPEVDLDGDGEPDSADPTRSFAARRYALLHSRLAGAPLALLPAVVVMVVAAAALRCLGQIALKRPRLALAEVRVALLVLLRPMPVVRARRRARASRAVSRRTLRPLQAGWRDVWRQSRDRRLARREARRVTSAPSELELRELAALATRRRVTAAVVLVLLVAASAVALGRLVGPVVAGAPLVGDALARATTSLGDVWDAATSGWVSGGVGSPGPADPLVVVLAALAAVLGGDPGAALATVVLGGAVIAGVGAWFAAGAATRSVGVRAWAALVWASAPTLLLAVGDGRVGAVLAHAALPWVALGLARAVGVQRVDQVLSGISTARRDERLDADAEAEARAAAAAERWDTASHARVGGGRSTDPTAGPATAAPPSPPPADEAHVETPVRGVPEVPAPRGPVSGAVVAAAPVTHDPAPASSDERPAPALVGAPDPTGSVAAAAGAALALAVVTAAAPVLLVPALVLLVLVATVVPRARLRVLATAVPSLVLLAPLLAEAGARGVEGVRLLLADPGPAAAAAPATTLERLLGVPTDPAALVPAALPGVLAQVWPYLGGAVLLALAAAALLRGRAVARGVRTCWAVAAVGVGAGVLVQALPATVTADAVAPAWTGATVSLTLLGLLGAAVLGADGMTDRLARQTFGWRQAVVALGTAAGVVAVTTALVGWGWSARTSDAATLRAPSAPVVPVVGQQGAQSDAASRILSLEARADGTVGWALLRADGDQQVDHAAAVATRGVTGPLDAPSAVERDDAATEVDALAARLAQGAAGDVAPDVAALGVADVLVPGVREDAPAARAARSRLVGVLDATAGLERVTHDGSGTLWRVRAAEGTAVASWARVLPAGADVVDPVAEPVAADARRGGTTLPAGDGDRVLVLAERADAGWRAWLDGRPLPAADVGWRQAFALGPDGGTLEIRHVTPLRTPWLLALGATTLVTVLLALPLRRRRGVRT</sequence>
<feature type="transmembrane region" description="Helical" evidence="2">
    <location>
        <begin position="1196"/>
        <end position="1214"/>
    </location>
</feature>
<dbReference type="PANTHER" id="PTHR43685">
    <property type="entry name" value="GLYCOSYLTRANSFERASE"/>
    <property type="match status" value="1"/>
</dbReference>
<dbReference type="RefSeq" id="WP_070319446.1">
    <property type="nucleotide sequence ID" value="NZ_JAUSVM010000001.1"/>
</dbReference>
<protein>
    <submittedName>
        <fullName evidence="3">GT2 family glycosyltransferase</fullName>
    </submittedName>
</protein>
<feature type="region of interest" description="Disordered" evidence="1">
    <location>
        <begin position="611"/>
        <end position="661"/>
    </location>
</feature>
<evidence type="ECO:0000313" key="4">
    <source>
        <dbReference type="Proteomes" id="UP001240250"/>
    </source>
</evidence>
<feature type="transmembrane region" description="Helical" evidence="2">
    <location>
        <begin position="534"/>
        <end position="554"/>
    </location>
</feature>
<keyword evidence="2" id="KW-0812">Transmembrane</keyword>
<dbReference type="Gene3D" id="3.90.550.10">
    <property type="entry name" value="Spore Coat Polysaccharide Biosynthesis Protein SpsA, Chain A"/>
    <property type="match status" value="1"/>
</dbReference>
<keyword evidence="4" id="KW-1185">Reference proteome</keyword>
<organism evidence="3 4">
    <name type="scientific">Cellulomonas iranensis</name>
    <dbReference type="NCBI Taxonomy" id="76862"/>
    <lineage>
        <taxon>Bacteria</taxon>
        <taxon>Bacillati</taxon>
        <taxon>Actinomycetota</taxon>
        <taxon>Actinomycetes</taxon>
        <taxon>Micrococcales</taxon>
        <taxon>Cellulomonadaceae</taxon>
        <taxon>Cellulomonas</taxon>
    </lineage>
</organism>
<feature type="compositionally biased region" description="Low complexity" evidence="1">
    <location>
        <begin position="630"/>
        <end position="639"/>
    </location>
</feature>
<evidence type="ECO:0000256" key="2">
    <source>
        <dbReference type="SAM" id="Phobius"/>
    </source>
</evidence>
<comment type="caution">
    <text evidence="3">The sequence shown here is derived from an EMBL/GenBank/DDBJ whole genome shotgun (WGS) entry which is preliminary data.</text>
</comment>
<feature type="transmembrane region" description="Helical" evidence="2">
    <location>
        <begin position="819"/>
        <end position="837"/>
    </location>
</feature>
<evidence type="ECO:0000313" key="3">
    <source>
        <dbReference type="EMBL" id="MDQ0426526.1"/>
    </source>
</evidence>
<feature type="transmembrane region" description="Helical" evidence="2">
    <location>
        <begin position="506"/>
        <end position="527"/>
    </location>
</feature>
<dbReference type="PANTHER" id="PTHR43685:SF3">
    <property type="entry name" value="SLR2126 PROTEIN"/>
    <property type="match status" value="1"/>
</dbReference>
<feature type="compositionally biased region" description="Acidic residues" evidence="1">
    <location>
        <begin position="275"/>
        <end position="285"/>
    </location>
</feature>
<feature type="transmembrane region" description="Helical" evidence="2">
    <location>
        <begin position="849"/>
        <end position="870"/>
    </location>
</feature>
<dbReference type="Pfam" id="PF13641">
    <property type="entry name" value="Glyco_tranf_2_3"/>
    <property type="match status" value="1"/>
</dbReference>
<evidence type="ECO:0000256" key="1">
    <source>
        <dbReference type="SAM" id="MobiDB-lite"/>
    </source>
</evidence>
<feature type="transmembrane region" description="Helical" evidence="2">
    <location>
        <begin position="422"/>
        <end position="443"/>
    </location>
</feature>
<gene>
    <name evidence="3" type="ORF">JO380_002907</name>
</gene>
<dbReference type="SUPFAM" id="SSF53448">
    <property type="entry name" value="Nucleotide-diphospho-sugar transferases"/>
    <property type="match status" value="1"/>
</dbReference>
<keyword evidence="2" id="KW-0472">Membrane</keyword>
<reference evidence="3 4" key="1">
    <citation type="submission" date="2023-07" db="EMBL/GenBank/DDBJ databases">
        <title>Sequencing the genomes of 1000 actinobacteria strains.</title>
        <authorList>
            <person name="Klenk H.-P."/>
        </authorList>
    </citation>
    <scope>NUCLEOTIDE SEQUENCE [LARGE SCALE GENOMIC DNA]</scope>
    <source>
        <strain evidence="3 4">DSM 14785</strain>
    </source>
</reference>
<dbReference type="Proteomes" id="UP001240250">
    <property type="component" value="Unassembled WGS sequence"/>
</dbReference>
<feature type="region of interest" description="Disordered" evidence="1">
    <location>
        <begin position="257"/>
        <end position="288"/>
    </location>
</feature>
<name>A0ABU0GMD5_9CELL</name>
<accession>A0ABU0GMD5</accession>
<feature type="transmembrane region" description="Helical" evidence="2">
    <location>
        <begin position="304"/>
        <end position="325"/>
    </location>
</feature>
<feature type="transmembrane region" description="Helical" evidence="2">
    <location>
        <begin position="707"/>
        <end position="737"/>
    </location>
</feature>